<gene>
    <name evidence="1" type="ORF">EZS28_013664</name>
</gene>
<sequence>MAVVDPSGLLNSTEIIDQPNIQPVGMRDVQAQRQGEMQPLRAGNDRHDWLKSFTSKGLTSAEEERRLEILELGKAVFEGYYGRKMKDLDQTGERAQLEVQSDIRQSEQMIKLIIHEDKQNTELADANDLPNERETQIFAVHSQKMIEAAIMQLIGEDKEKTLNLLLSEHHAC</sequence>
<dbReference type="AlphaFoldDB" id="A0A5J4W7L5"/>
<dbReference type="Proteomes" id="UP000324800">
    <property type="component" value="Unassembled WGS sequence"/>
</dbReference>
<dbReference type="EMBL" id="SNRW01003094">
    <property type="protein sequence ID" value="KAA6390810.1"/>
    <property type="molecule type" value="Genomic_DNA"/>
</dbReference>
<accession>A0A5J4W7L5</accession>
<evidence type="ECO:0000313" key="2">
    <source>
        <dbReference type="Proteomes" id="UP000324800"/>
    </source>
</evidence>
<evidence type="ECO:0000313" key="1">
    <source>
        <dbReference type="EMBL" id="KAA6390810.1"/>
    </source>
</evidence>
<comment type="caution">
    <text evidence="1">The sequence shown here is derived from an EMBL/GenBank/DDBJ whole genome shotgun (WGS) entry which is preliminary data.</text>
</comment>
<reference evidence="1 2" key="1">
    <citation type="submission" date="2019-03" db="EMBL/GenBank/DDBJ databases">
        <title>Single cell metagenomics reveals metabolic interactions within the superorganism composed of flagellate Streblomastix strix and complex community of Bacteroidetes bacteria on its surface.</title>
        <authorList>
            <person name="Treitli S.C."/>
            <person name="Kolisko M."/>
            <person name="Husnik F."/>
            <person name="Keeling P."/>
            <person name="Hampl V."/>
        </authorList>
    </citation>
    <scope>NUCLEOTIDE SEQUENCE [LARGE SCALE GENOMIC DNA]</scope>
    <source>
        <strain evidence="1">ST1C</strain>
    </source>
</reference>
<organism evidence="1 2">
    <name type="scientific">Streblomastix strix</name>
    <dbReference type="NCBI Taxonomy" id="222440"/>
    <lineage>
        <taxon>Eukaryota</taxon>
        <taxon>Metamonada</taxon>
        <taxon>Preaxostyla</taxon>
        <taxon>Oxymonadida</taxon>
        <taxon>Streblomastigidae</taxon>
        <taxon>Streblomastix</taxon>
    </lineage>
</organism>
<proteinExistence type="predicted"/>
<name>A0A5J4W7L5_9EUKA</name>
<protein>
    <submittedName>
        <fullName evidence="1">Uncharacterized protein</fullName>
    </submittedName>
</protein>